<proteinExistence type="inferred from homology"/>
<protein>
    <submittedName>
        <fullName evidence="4">Peptidase A24A, prepilin type IV</fullName>
    </submittedName>
</protein>
<reference evidence="5" key="1">
    <citation type="submission" date="2016-01" db="EMBL/GenBank/DDBJ databases">
        <authorList>
            <person name="Peeters C."/>
        </authorList>
    </citation>
    <scope>NUCLEOTIDE SEQUENCE [LARGE SCALE GENOMIC DNA]</scope>
</reference>
<dbReference type="PANTHER" id="PTHR30487">
    <property type="entry name" value="TYPE 4 PREPILIN-LIKE PROTEINS LEADER PEPTIDE-PROCESSING ENZYME"/>
    <property type="match status" value="1"/>
</dbReference>
<gene>
    <name evidence="4" type="ORF">AWB70_03374</name>
</gene>
<evidence type="ECO:0000313" key="5">
    <source>
        <dbReference type="Proteomes" id="UP000054740"/>
    </source>
</evidence>
<dbReference type="InterPro" id="IPR000045">
    <property type="entry name" value="Prepilin_IV_endopep_pep"/>
</dbReference>
<keyword evidence="2" id="KW-0812">Transmembrane</keyword>
<evidence type="ECO:0000256" key="1">
    <source>
        <dbReference type="ARBA" id="ARBA00005801"/>
    </source>
</evidence>
<dbReference type="GO" id="GO:0005886">
    <property type="term" value="C:plasma membrane"/>
    <property type="evidence" value="ECO:0007669"/>
    <property type="project" value="TreeGrafter"/>
</dbReference>
<dbReference type="Gene3D" id="1.20.120.1220">
    <property type="match status" value="1"/>
</dbReference>
<feature type="transmembrane region" description="Helical" evidence="2">
    <location>
        <begin position="106"/>
        <end position="125"/>
    </location>
</feature>
<organism evidence="4 5">
    <name type="scientific">Caballeronia cordobensis</name>
    <name type="common">Burkholderia cordobensis</name>
    <dbReference type="NCBI Taxonomy" id="1353886"/>
    <lineage>
        <taxon>Bacteria</taxon>
        <taxon>Pseudomonadati</taxon>
        <taxon>Pseudomonadota</taxon>
        <taxon>Betaproteobacteria</taxon>
        <taxon>Burkholderiales</taxon>
        <taxon>Burkholderiaceae</taxon>
        <taxon>Caballeronia</taxon>
    </lineage>
</organism>
<feature type="transmembrane region" description="Helical" evidence="2">
    <location>
        <begin position="12"/>
        <end position="28"/>
    </location>
</feature>
<sequence length="173" mass="18349">MLLPEIRLDMFSIESALFIAWALAIVLFDWRRRLIPNALVVLGAMCALAFAAARISPFDTTLGFALLGLAAGFVALIPFYVLGMMGAADVKAFAALGAWCGPRALVGIWVAASLAAGIHALVLLARRRTAYALRDLPESASLAERRRNSTPYGALLALAALGHLSLHTLGAHP</sequence>
<dbReference type="InterPro" id="IPR050882">
    <property type="entry name" value="Prepilin_peptidase/N-MTase"/>
</dbReference>
<dbReference type="EMBL" id="FCNY02000008">
    <property type="protein sequence ID" value="SAL44232.1"/>
    <property type="molecule type" value="Genomic_DNA"/>
</dbReference>
<accession>A0A158HIL4</accession>
<evidence type="ECO:0000259" key="3">
    <source>
        <dbReference type="Pfam" id="PF01478"/>
    </source>
</evidence>
<keyword evidence="5" id="KW-1185">Reference proteome</keyword>
<name>A0A158HIL4_CABCO</name>
<keyword evidence="2" id="KW-0472">Membrane</keyword>
<dbReference type="Pfam" id="PF01478">
    <property type="entry name" value="Peptidase_A24"/>
    <property type="match status" value="1"/>
</dbReference>
<feature type="domain" description="Prepilin type IV endopeptidase peptidase" evidence="3">
    <location>
        <begin position="17"/>
        <end position="120"/>
    </location>
</feature>
<feature type="transmembrane region" description="Helical" evidence="2">
    <location>
        <begin position="34"/>
        <end position="52"/>
    </location>
</feature>
<keyword evidence="2" id="KW-1133">Transmembrane helix</keyword>
<evidence type="ECO:0000256" key="2">
    <source>
        <dbReference type="SAM" id="Phobius"/>
    </source>
</evidence>
<comment type="similarity">
    <text evidence="1">Belongs to the peptidase A24 family.</text>
</comment>
<feature type="transmembrane region" description="Helical" evidence="2">
    <location>
        <begin position="64"/>
        <end position="86"/>
    </location>
</feature>
<dbReference type="GO" id="GO:0004190">
    <property type="term" value="F:aspartic-type endopeptidase activity"/>
    <property type="evidence" value="ECO:0007669"/>
    <property type="project" value="InterPro"/>
</dbReference>
<evidence type="ECO:0000313" key="4">
    <source>
        <dbReference type="EMBL" id="SAL44232.1"/>
    </source>
</evidence>
<dbReference type="AlphaFoldDB" id="A0A158HIL4"/>
<dbReference type="PANTHER" id="PTHR30487:SF0">
    <property type="entry name" value="PREPILIN LEADER PEPTIDASE_N-METHYLTRANSFERASE-RELATED"/>
    <property type="match status" value="1"/>
</dbReference>
<dbReference type="Proteomes" id="UP000054740">
    <property type="component" value="Unassembled WGS sequence"/>
</dbReference>
<dbReference type="GO" id="GO:0006465">
    <property type="term" value="P:signal peptide processing"/>
    <property type="evidence" value="ECO:0007669"/>
    <property type="project" value="TreeGrafter"/>
</dbReference>